<sequence length="115" mass="12953">MAKNHMKNIVIIMTLIMVVFAEANDSPKPISTDGFFGRFICYRNCYSKCKYLSANRQFYAACVANCQIENCNNTLSKDEDDCTASCVHSKSNIDNMDERGVNIIVNSCLETCKKN</sequence>
<feature type="chain" id="PRO_5044599573" evidence="1">
    <location>
        <begin position="22"/>
        <end position="115"/>
    </location>
</feature>
<evidence type="ECO:0000313" key="3">
    <source>
        <dbReference type="RefSeq" id="XP_027189242.1"/>
    </source>
</evidence>
<proteinExistence type="predicted"/>
<gene>
    <name evidence="3" type="primary">LOC113786179</name>
    <name evidence="4" type="synonym">LOC113786181</name>
</gene>
<dbReference type="AlphaFoldDB" id="A0A3Q7Y9Z7"/>
<feature type="signal peptide" evidence="1">
    <location>
        <begin position="1"/>
        <end position="21"/>
    </location>
</feature>
<dbReference type="OrthoDB" id="1448128at2759"/>
<evidence type="ECO:0000313" key="4">
    <source>
        <dbReference type="RefSeq" id="XP_027189256.1"/>
    </source>
</evidence>
<accession>A0A3Q7Y9Z7</accession>
<evidence type="ECO:0000313" key="2">
    <source>
        <dbReference type="Proteomes" id="UP000087171"/>
    </source>
</evidence>
<reference evidence="2" key="1">
    <citation type="journal article" date="2013" name="Nat. Biotechnol.">
        <title>Draft genome sequence of chickpea (Cicer arietinum) provides a resource for trait improvement.</title>
        <authorList>
            <person name="Varshney R.K."/>
            <person name="Song C."/>
            <person name="Saxena R.K."/>
            <person name="Azam S."/>
            <person name="Yu S."/>
            <person name="Sharpe A.G."/>
            <person name="Cannon S."/>
            <person name="Baek J."/>
            <person name="Rosen B.D."/>
            <person name="Tar'an B."/>
            <person name="Millan T."/>
            <person name="Zhang X."/>
            <person name="Ramsay L.D."/>
            <person name="Iwata A."/>
            <person name="Wang Y."/>
            <person name="Nelson W."/>
            <person name="Farmer A.D."/>
            <person name="Gaur P.M."/>
            <person name="Soderlund C."/>
            <person name="Penmetsa R.V."/>
            <person name="Xu C."/>
            <person name="Bharti A.K."/>
            <person name="He W."/>
            <person name="Winter P."/>
            <person name="Zhao S."/>
            <person name="Hane J.K."/>
            <person name="Carrasquilla-Garcia N."/>
            <person name="Condie J.A."/>
            <person name="Upadhyaya H.D."/>
            <person name="Luo M.C."/>
            <person name="Thudi M."/>
            <person name="Gowda C.L."/>
            <person name="Singh N.P."/>
            <person name="Lichtenzveig J."/>
            <person name="Gali K.K."/>
            <person name="Rubio J."/>
            <person name="Nadarajan N."/>
            <person name="Dolezel J."/>
            <person name="Bansal K.C."/>
            <person name="Xu X."/>
            <person name="Edwards D."/>
            <person name="Zhang G."/>
            <person name="Kahl G."/>
            <person name="Gil J."/>
            <person name="Singh K.B."/>
            <person name="Datta S.K."/>
            <person name="Jackson S.A."/>
            <person name="Wang J."/>
            <person name="Cook D.R."/>
        </authorList>
    </citation>
    <scope>NUCLEOTIDE SEQUENCE [LARGE SCALE GENOMIC DNA]</scope>
    <source>
        <strain evidence="2">cv. CDC Frontier</strain>
    </source>
</reference>
<dbReference type="RefSeq" id="XP_027189256.1">
    <property type="nucleotide sequence ID" value="XM_027333455.1"/>
</dbReference>
<name>A0A3Q7Y9Z7_CICAR</name>
<organism evidence="2 3">
    <name type="scientific">Cicer arietinum</name>
    <name type="common">Chickpea</name>
    <name type="synonym">Garbanzo</name>
    <dbReference type="NCBI Taxonomy" id="3827"/>
    <lineage>
        <taxon>Eukaryota</taxon>
        <taxon>Viridiplantae</taxon>
        <taxon>Streptophyta</taxon>
        <taxon>Embryophyta</taxon>
        <taxon>Tracheophyta</taxon>
        <taxon>Spermatophyta</taxon>
        <taxon>Magnoliopsida</taxon>
        <taxon>eudicotyledons</taxon>
        <taxon>Gunneridae</taxon>
        <taxon>Pentapetalae</taxon>
        <taxon>rosids</taxon>
        <taxon>fabids</taxon>
        <taxon>Fabales</taxon>
        <taxon>Fabaceae</taxon>
        <taxon>Papilionoideae</taxon>
        <taxon>50 kb inversion clade</taxon>
        <taxon>NPAAA clade</taxon>
        <taxon>Hologalegina</taxon>
        <taxon>IRL clade</taxon>
        <taxon>Cicereae</taxon>
        <taxon>Cicer</taxon>
    </lineage>
</organism>
<reference evidence="3 4" key="2">
    <citation type="submission" date="2025-04" db="UniProtKB">
        <authorList>
            <consortium name="RefSeq"/>
        </authorList>
    </citation>
    <scope>IDENTIFICATION</scope>
    <source>
        <tissue evidence="3 4">Etiolated seedlings</tissue>
    </source>
</reference>
<dbReference type="Proteomes" id="UP000087171">
    <property type="component" value="Chromosome Ca1"/>
</dbReference>
<keyword evidence="2" id="KW-1185">Reference proteome</keyword>
<evidence type="ECO:0000256" key="1">
    <source>
        <dbReference type="SAM" id="SignalP"/>
    </source>
</evidence>
<protein>
    <submittedName>
        <fullName evidence="3">Uncharacterized protein LOC113786179</fullName>
    </submittedName>
    <submittedName>
        <fullName evidence="4">Uncharacterized protein LOC113786181</fullName>
    </submittedName>
</protein>
<dbReference type="RefSeq" id="XP_027189242.1">
    <property type="nucleotide sequence ID" value="XM_027333441.1"/>
</dbReference>
<keyword evidence="1" id="KW-0732">Signal</keyword>